<evidence type="ECO:0000313" key="3">
    <source>
        <dbReference type="Proteomes" id="UP000673821"/>
    </source>
</evidence>
<sequence length="129" mass="13929">MANPKLASANTQAKRGTAFSKTALLVMFVLFMSIPILNLLFGMGFIIWYSVNIFARSAQRGIDFLWLFVGAVICLIGMALPVFTDSNHTSYATCWFGGVILNALVGVFIAGGRLGHLLQADPTPDQEAS</sequence>
<reference evidence="2 3" key="1">
    <citation type="submission" date="2021-02" db="EMBL/GenBank/DDBJ databases">
        <authorList>
            <person name="Vanwijnsberghe S."/>
        </authorList>
    </citation>
    <scope>NUCLEOTIDE SEQUENCE [LARGE SCALE GENOMIC DNA]</scope>
    <source>
        <strain evidence="2 3">R-69776</strain>
    </source>
</reference>
<evidence type="ECO:0000256" key="1">
    <source>
        <dbReference type="SAM" id="Phobius"/>
    </source>
</evidence>
<evidence type="ECO:0000313" key="2">
    <source>
        <dbReference type="EMBL" id="CAE6760871.1"/>
    </source>
</evidence>
<keyword evidence="1" id="KW-1133">Transmembrane helix</keyword>
<dbReference type="RefSeq" id="WP_200658709.1">
    <property type="nucleotide sequence ID" value="NZ_CAJNBH010000009.1"/>
</dbReference>
<dbReference type="EMBL" id="CAJNBH010000009">
    <property type="protein sequence ID" value="CAE6760871.1"/>
    <property type="molecule type" value="Genomic_DNA"/>
</dbReference>
<evidence type="ECO:0008006" key="4">
    <source>
        <dbReference type="Google" id="ProtNLM"/>
    </source>
</evidence>
<organism evidence="2 3">
    <name type="scientific">Paraburkholderia nemoris</name>
    <dbReference type="NCBI Taxonomy" id="2793076"/>
    <lineage>
        <taxon>Bacteria</taxon>
        <taxon>Pseudomonadati</taxon>
        <taxon>Pseudomonadota</taxon>
        <taxon>Betaproteobacteria</taxon>
        <taxon>Burkholderiales</taxon>
        <taxon>Burkholderiaceae</taxon>
        <taxon>Paraburkholderia</taxon>
    </lineage>
</organism>
<accession>A0ABN7LUB9</accession>
<keyword evidence="3" id="KW-1185">Reference proteome</keyword>
<keyword evidence="1" id="KW-0472">Membrane</keyword>
<keyword evidence="1" id="KW-0812">Transmembrane</keyword>
<proteinExistence type="predicted"/>
<name>A0ABN7LUB9_9BURK</name>
<gene>
    <name evidence="2" type="ORF">R69776_03365</name>
</gene>
<protein>
    <recommendedName>
        <fullName evidence="4">DUF805 domain-containing protein</fullName>
    </recommendedName>
</protein>
<feature type="transmembrane region" description="Helical" evidence="1">
    <location>
        <begin position="89"/>
        <end position="110"/>
    </location>
</feature>
<dbReference type="Proteomes" id="UP000673821">
    <property type="component" value="Unassembled WGS sequence"/>
</dbReference>
<comment type="caution">
    <text evidence="2">The sequence shown here is derived from an EMBL/GenBank/DDBJ whole genome shotgun (WGS) entry which is preliminary data.</text>
</comment>
<feature type="transmembrane region" description="Helical" evidence="1">
    <location>
        <begin position="63"/>
        <end position="83"/>
    </location>
</feature>
<feature type="transmembrane region" description="Helical" evidence="1">
    <location>
        <begin position="24"/>
        <end position="51"/>
    </location>
</feature>